<dbReference type="EMBL" id="JAGEOK010000002">
    <property type="protein sequence ID" value="MBO2436580.1"/>
    <property type="molecule type" value="Genomic_DNA"/>
</dbReference>
<dbReference type="Pfam" id="PF18184">
    <property type="entry name" value="SLATT_3"/>
    <property type="match status" value="1"/>
</dbReference>
<sequence>MADASAADGQHRLLTATALRLSALLAAAVLGAFSVPVGRLDAAALLAAAGLGTALVIEVYLLTERPDRQWYESRAAAESAKTLVWRFAVAGQPFGADTGDRAAESLLLHRFSVILGNMHAVSADGDDGSRPQVTDEMRAMRARPLEERRRAYRTGRILDQRRWYSRRAKEHGRSVARWSLFLASMEALGLVAAVLNAVGVFGLDLPGIAGAVAAGGLAWVQTRQHQQLATAYGIAAQELADISARLRWPETEAEWAHFVDEVEEAISREHTLWWASHV</sequence>
<protein>
    <submittedName>
        <fullName evidence="4">DUF4231 domain-containing protein</fullName>
    </submittedName>
</protein>
<dbReference type="Pfam" id="PF18181">
    <property type="entry name" value="SLATT_1"/>
    <property type="match status" value="1"/>
</dbReference>
<organism evidence="4 5">
    <name type="scientific">Actinomadura nitritigenes</name>
    <dbReference type="NCBI Taxonomy" id="134602"/>
    <lineage>
        <taxon>Bacteria</taxon>
        <taxon>Bacillati</taxon>
        <taxon>Actinomycetota</taxon>
        <taxon>Actinomycetes</taxon>
        <taxon>Streptosporangiales</taxon>
        <taxon>Thermomonosporaceae</taxon>
        <taxon>Actinomadura</taxon>
    </lineage>
</organism>
<keyword evidence="1" id="KW-0472">Membrane</keyword>
<feature type="transmembrane region" description="Helical" evidence="1">
    <location>
        <begin position="42"/>
        <end position="62"/>
    </location>
</feature>
<accession>A0ABS3QRY3</accession>
<evidence type="ECO:0000313" key="4">
    <source>
        <dbReference type="EMBL" id="MBO2436580.1"/>
    </source>
</evidence>
<evidence type="ECO:0000313" key="5">
    <source>
        <dbReference type="Proteomes" id="UP000666915"/>
    </source>
</evidence>
<evidence type="ECO:0000256" key="1">
    <source>
        <dbReference type="SAM" id="Phobius"/>
    </source>
</evidence>
<feature type="domain" description="SMODS and SLOG-associating 2TM effector" evidence="2">
    <location>
        <begin position="152"/>
        <end position="273"/>
    </location>
</feature>
<dbReference type="Proteomes" id="UP000666915">
    <property type="component" value="Unassembled WGS sequence"/>
</dbReference>
<feature type="transmembrane region" description="Helical" evidence="1">
    <location>
        <begin position="12"/>
        <end position="36"/>
    </location>
</feature>
<comment type="caution">
    <text evidence="4">The sequence shown here is derived from an EMBL/GenBank/DDBJ whole genome shotgun (WGS) entry which is preliminary data.</text>
</comment>
<keyword evidence="1" id="KW-0812">Transmembrane</keyword>
<feature type="transmembrane region" description="Helical" evidence="1">
    <location>
        <begin position="175"/>
        <end position="195"/>
    </location>
</feature>
<dbReference type="InterPro" id="IPR040884">
    <property type="entry name" value="SLATT_1"/>
</dbReference>
<keyword evidence="5" id="KW-1185">Reference proteome</keyword>
<reference evidence="4 5" key="1">
    <citation type="submission" date="2021-03" db="EMBL/GenBank/DDBJ databases">
        <authorList>
            <person name="Kanchanasin P."/>
            <person name="Saeng-In P."/>
            <person name="Phongsopitanun W."/>
            <person name="Yuki M."/>
            <person name="Kudo T."/>
            <person name="Ohkuma M."/>
            <person name="Tanasupawat S."/>
        </authorList>
    </citation>
    <scope>NUCLEOTIDE SEQUENCE [LARGE SCALE GENOMIC DNA]</scope>
    <source>
        <strain evidence="4 5">L46</strain>
    </source>
</reference>
<feature type="transmembrane region" description="Helical" evidence="1">
    <location>
        <begin position="201"/>
        <end position="220"/>
    </location>
</feature>
<feature type="domain" description="SMODS and SLOG-associating 2TM effector" evidence="3">
    <location>
        <begin position="2"/>
        <end position="149"/>
    </location>
</feature>
<dbReference type="NCBIfam" id="NF033634">
    <property type="entry name" value="SLATT_1"/>
    <property type="match status" value="1"/>
</dbReference>
<dbReference type="InterPro" id="IPR041116">
    <property type="entry name" value="SLATT_3"/>
</dbReference>
<proteinExistence type="predicted"/>
<evidence type="ECO:0000259" key="2">
    <source>
        <dbReference type="Pfam" id="PF18181"/>
    </source>
</evidence>
<evidence type="ECO:0000259" key="3">
    <source>
        <dbReference type="Pfam" id="PF18184"/>
    </source>
</evidence>
<dbReference type="NCBIfam" id="NF033610">
    <property type="entry name" value="SLATT_3"/>
    <property type="match status" value="1"/>
</dbReference>
<name>A0ABS3QRY3_9ACTN</name>
<gene>
    <name evidence="4" type="ORF">J4557_03510</name>
</gene>
<keyword evidence="1" id="KW-1133">Transmembrane helix</keyword>